<dbReference type="Proteomes" id="UP000247555">
    <property type="component" value="Unassembled WGS sequence"/>
</dbReference>
<dbReference type="OrthoDB" id="3654724at2"/>
<organism evidence="2 3">
    <name type="scientific">Rivihabitans pingtungensis</name>
    <dbReference type="NCBI Taxonomy" id="1054498"/>
    <lineage>
        <taxon>Bacteria</taxon>
        <taxon>Pseudomonadati</taxon>
        <taxon>Pseudomonadota</taxon>
        <taxon>Betaproteobacteria</taxon>
        <taxon>Neisseriales</taxon>
        <taxon>Aquaspirillaceae</taxon>
        <taxon>Rivihabitans</taxon>
    </lineage>
</organism>
<protein>
    <submittedName>
        <fullName evidence="2">Uncharacterized protein with ParB-like and HNH nuclease domain</fullName>
    </submittedName>
</protein>
<reference evidence="2 3" key="1">
    <citation type="submission" date="2018-05" db="EMBL/GenBank/DDBJ databases">
        <title>Genomic Encyclopedia of Type Strains, Phase IV (KMG-IV): sequencing the most valuable type-strain genomes for metagenomic binning, comparative biology and taxonomic classification.</title>
        <authorList>
            <person name="Goeker M."/>
        </authorList>
    </citation>
    <scope>NUCLEOTIDE SEQUENCE [LARGE SCALE GENOMIC DNA]</scope>
    <source>
        <strain evidence="2 3">DSM 29661</strain>
    </source>
</reference>
<evidence type="ECO:0000313" key="3">
    <source>
        <dbReference type="Proteomes" id="UP000247555"/>
    </source>
</evidence>
<feature type="domain" description="GmrSD restriction endonucleases N-terminal" evidence="1">
    <location>
        <begin position="10"/>
        <end position="250"/>
    </location>
</feature>
<name>A0A318KKQ6_9NEIS</name>
<dbReference type="EMBL" id="QJKI01000020">
    <property type="protein sequence ID" value="PXX76972.1"/>
    <property type="molecule type" value="Genomic_DNA"/>
</dbReference>
<evidence type="ECO:0000259" key="1">
    <source>
        <dbReference type="Pfam" id="PF03235"/>
    </source>
</evidence>
<dbReference type="PANTHER" id="PTHR35149:SF1">
    <property type="entry name" value="DUF5655 DOMAIN-CONTAINING PROTEIN"/>
    <property type="match status" value="1"/>
</dbReference>
<accession>A0A318KKQ6</accession>
<gene>
    <name evidence="2" type="ORF">DFR34_12031</name>
</gene>
<dbReference type="AlphaFoldDB" id="A0A318KKQ6"/>
<evidence type="ECO:0000313" key="2">
    <source>
        <dbReference type="EMBL" id="PXX76972.1"/>
    </source>
</evidence>
<dbReference type="Pfam" id="PF03235">
    <property type="entry name" value="GmrSD_N"/>
    <property type="match status" value="1"/>
</dbReference>
<keyword evidence="3" id="KW-1185">Reference proteome</keyword>
<comment type="caution">
    <text evidence="2">The sequence shown here is derived from an EMBL/GenBank/DDBJ whole genome shotgun (WGS) entry which is preliminary data.</text>
</comment>
<sequence length="589" mass="68213">MLDFFKVVEGKIFIIPDYQREYSWEKPQWEMFFKDVSQIKDQQHLMGSILTSRYKKELPLKERAEFPAYSNKLEFVEFIEDDGTALNLYELIDGQQRLTTMLICLAAIKSRLLANQNQKYVSIIAKIDKALHTKIRTEGDVLQVLKVNPIIFCRKDFGSLIGLTNSASKNRSKSLSGTRKSILLMNKAFDFFYENFSSADVAEDFFIKLTTRVKFWFQDLESAEQANIIFECQNNRGTPLTNLDKVKNNLIYRLSLVKDGPDKNSVLDSVNKAWSSIFKMLADRNIYDTNVENEILVDAITLIYKEGITQNESFQYLSKKLDEEGESADPQKMLCVVQDFVTKLSDIAKAHINFACPLYSDGDYVLPLIELKLTYAEIFRPLLLACMLRMQTSQELLEVFETARDAAFWVYGASARRTNYKTSLHDRTARDIYTQGRATSSTIEYLKDFISSGIDRKRIAYDRVPESLVYAYEAKNKNNEERFKFLTSYNYVRIFKEEDYANLPAIKGITEERERKEKLADLYERASNYAPSPKSKSRTKREYLSEAAIRKAMDESLKQKDLQSLNAYSDELEASAKRYFRAKSYGLKN</sequence>
<dbReference type="InterPro" id="IPR004919">
    <property type="entry name" value="GmrSD_N"/>
</dbReference>
<proteinExistence type="predicted"/>
<dbReference type="RefSeq" id="WP_110391579.1">
    <property type="nucleotide sequence ID" value="NZ_QJKI01000020.1"/>
</dbReference>
<dbReference type="PANTHER" id="PTHR35149">
    <property type="entry name" value="SLL5132 PROTEIN"/>
    <property type="match status" value="1"/>
</dbReference>